<proteinExistence type="predicted"/>
<organism evidence="2 3">
    <name type="scientific">Aminithiophilus ramosus</name>
    <dbReference type="NCBI Taxonomy" id="3029084"/>
    <lineage>
        <taxon>Bacteria</taxon>
        <taxon>Thermotogati</taxon>
        <taxon>Synergistota</taxon>
        <taxon>Synergistia</taxon>
        <taxon>Synergistales</taxon>
        <taxon>Aminithiophilaceae</taxon>
        <taxon>Aminithiophilus</taxon>
    </lineage>
</organism>
<keyword evidence="3" id="KW-1185">Reference proteome</keyword>
<dbReference type="InterPro" id="IPR005175">
    <property type="entry name" value="PPC_dom"/>
</dbReference>
<gene>
    <name evidence="2" type="ORF">KAR29_02420</name>
</gene>
<dbReference type="PROSITE" id="PS51742">
    <property type="entry name" value="PPC"/>
    <property type="match status" value="1"/>
</dbReference>
<dbReference type="Proteomes" id="UP000671879">
    <property type="component" value="Chromosome"/>
</dbReference>
<dbReference type="Pfam" id="PF03479">
    <property type="entry name" value="PCC"/>
    <property type="match status" value="1"/>
</dbReference>
<name>A0A9Q7A900_9BACT</name>
<dbReference type="RefSeq" id="WP_274374062.1">
    <property type="nucleotide sequence ID" value="NZ_CP072943.1"/>
</dbReference>
<dbReference type="AlphaFoldDB" id="A0A9Q7A900"/>
<dbReference type="KEGG" id="aram:KAR29_02420"/>
<dbReference type="PANTHER" id="PTHR34988:SF1">
    <property type="entry name" value="DNA-BINDING PROTEIN"/>
    <property type="match status" value="1"/>
</dbReference>
<accession>A0A9Q7A900</accession>
<dbReference type="CDD" id="cd11378">
    <property type="entry name" value="DUF296"/>
    <property type="match status" value="1"/>
</dbReference>
<evidence type="ECO:0000259" key="1">
    <source>
        <dbReference type="PROSITE" id="PS51742"/>
    </source>
</evidence>
<dbReference type="PANTHER" id="PTHR34988">
    <property type="entry name" value="PROTEIN, PUTATIVE-RELATED"/>
    <property type="match status" value="1"/>
</dbReference>
<evidence type="ECO:0000313" key="3">
    <source>
        <dbReference type="Proteomes" id="UP000671879"/>
    </source>
</evidence>
<evidence type="ECO:0000313" key="2">
    <source>
        <dbReference type="EMBL" id="QTX32805.1"/>
    </source>
</evidence>
<dbReference type="EMBL" id="CP072943">
    <property type="protein sequence ID" value="QTX32805.1"/>
    <property type="molecule type" value="Genomic_DNA"/>
</dbReference>
<protein>
    <submittedName>
        <fullName evidence="2">DUF296 domain-containing protein</fullName>
    </submittedName>
</protein>
<sequence length="141" mass="15933">MRYAFSEEMAALRLSDGEELHSSLSLLCEECSIDSAVLVGAVGMAREITFGWYTGSEYLTETFRETFELLALSGNISYKGQKLYPHLHGVFGRGDHTTAGGHLLRVVVDHNMEVFFRPLRSILLSRDFDGWFEALVPVRRE</sequence>
<dbReference type="Gene3D" id="3.30.1330.80">
    <property type="entry name" value="Hypothetical protein, similar to alpha- acetolactate decarboxylase, domain 2"/>
    <property type="match status" value="1"/>
</dbReference>
<feature type="domain" description="PPC" evidence="1">
    <location>
        <begin position="3"/>
        <end position="140"/>
    </location>
</feature>
<dbReference type="SUPFAM" id="SSF117856">
    <property type="entry name" value="AF0104/ALDC/Ptd012-like"/>
    <property type="match status" value="1"/>
</dbReference>
<reference evidence="3" key="1">
    <citation type="submission" date="2021-04" db="EMBL/GenBank/DDBJ databases">
        <title>A novel Synergistetes isolate from a pyrite-forming mixed culture.</title>
        <authorList>
            <person name="Bunk B."/>
            <person name="Sproer C."/>
            <person name="Spring S."/>
            <person name="Pester M."/>
        </authorList>
    </citation>
    <scope>NUCLEOTIDE SEQUENCE [LARGE SCALE GENOMIC DNA]</scope>
    <source>
        <strain evidence="3">J.5.4.2-T.3.5.2</strain>
    </source>
</reference>